<feature type="compositionally biased region" description="Basic and acidic residues" evidence="1">
    <location>
        <begin position="607"/>
        <end position="619"/>
    </location>
</feature>
<feature type="compositionally biased region" description="Polar residues" evidence="1">
    <location>
        <begin position="722"/>
        <end position="733"/>
    </location>
</feature>
<feature type="compositionally biased region" description="Polar residues" evidence="1">
    <location>
        <begin position="1622"/>
        <end position="1645"/>
    </location>
</feature>
<feature type="compositionally biased region" description="Polar residues" evidence="1">
    <location>
        <begin position="2753"/>
        <end position="2774"/>
    </location>
</feature>
<feature type="compositionally biased region" description="Polar residues" evidence="1">
    <location>
        <begin position="2812"/>
        <end position="2829"/>
    </location>
</feature>
<evidence type="ECO:0000313" key="3">
    <source>
        <dbReference type="Proteomes" id="UP001152795"/>
    </source>
</evidence>
<feature type="compositionally biased region" description="Low complexity" evidence="1">
    <location>
        <begin position="2775"/>
        <end position="2785"/>
    </location>
</feature>
<feature type="compositionally biased region" description="Low complexity" evidence="1">
    <location>
        <begin position="280"/>
        <end position="290"/>
    </location>
</feature>
<feature type="compositionally biased region" description="Basic and acidic residues" evidence="1">
    <location>
        <begin position="849"/>
        <end position="861"/>
    </location>
</feature>
<feature type="compositionally biased region" description="Basic and acidic residues" evidence="1">
    <location>
        <begin position="1352"/>
        <end position="1362"/>
    </location>
</feature>
<protein>
    <submittedName>
        <fullName evidence="2">Histone-lysine N-methyltransferase EHMT1 isoform X2</fullName>
    </submittedName>
</protein>
<feature type="compositionally biased region" description="Polar residues" evidence="1">
    <location>
        <begin position="2090"/>
        <end position="2101"/>
    </location>
</feature>
<feature type="compositionally biased region" description="Polar residues" evidence="1">
    <location>
        <begin position="1495"/>
        <end position="1514"/>
    </location>
</feature>
<feature type="compositionally biased region" description="Polar residues" evidence="1">
    <location>
        <begin position="2714"/>
        <end position="2741"/>
    </location>
</feature>
<feature type="compositionally biased region" description="Polar residues" evidence="1">
    <location>
        <begin position="472"/>
        <end position="482"/>
    </location>
</feature>
<feature type="compositionally biased region" description="Polar residues" evidence="1">
    <location>
        <begin position="913"/>
        <end position="940"/>
    </location>
</feature>
<feature type="compositionally biased region" description="Polar residues" evidence="1">
    <location>
        <begin position="20"/>
        <end position="35"/>
    </location>
</feature>
<feature type="compositionally biased region" description="Basic and acidic residues" evidence="1">
    <location>
        <begin position="235"/>
        <end position="251"/>
    </location>
</feature>
<feature type="region of interest" description="Disordered" evidence="1">
    <location>
        <begin position="439"/>
        <end position="483"/>
    </location>
</feature>
<feature type="compositionally biased region" description="Basic and acidic residues" evidence="1">
    <location>
        <begin position="1807"/>
        <end position="1821"/>
    </location>
</feature>
<feature type="compositionally biased region" description="Basic and acidic residues" evidence="1">
    <location>
        <begin position="1914"/>
        <end position="1929"/>
    </location>
</feature>
<feature type="compositionally biased region" description="Basic residues" evidence="1">
    <location>
        <begin position="2355"/>
        <end position="2364"/>
    </location>
</feature>
<dbReference type="GO" id="GO:0046974">
    <property type="term" value="F:histone H3K9 methyltransferase activity"/>
    <property type="evidence" value="ECO:0007669"/>
    <property type="project" value="TreeGrafter"/>
</dbReference>
<dbReference type="GO" id="GO:0002039">
    <property type="term" value="F:p53 binding"/>
    <property type="evidence" value="ECO:0007669"/>
    <property type="project" value="InterPro"/>
</dbReference>
<name>A0A6S7FPK2_PARCT</name>
<feature type="compositionally biased region" description="Polar residues" evidence="1">
    <location>
        <begin position="2336"/>
        <end position="2353"/>
    </location>
</feature>
<feature type="compositionally biased region" description="Basic and acidic residues" evidence="1">
    <location>
        <begin position="559"/>
        <end position="570"/>
    </location>
</feature>
<feature type="compositionally biased region" description="Polar residues" evidence="1">
    <location>
        <begin position="1435"/>
        <end position="1452"/>
    </location>
</feature>
<comment type="caution">
    <text evidence="2">The sequence shown here is derived from an EMBL/GenBank/DDBJ whole genome shotgun (WGS) entry which is preliminary data.</text>
</comment>
<dbReference type="InterPro" id="IPR043550">
    <property type="entry name" value="EHMT1/EHMT2"/>
</dbReference>
<proteinExistence type="predicted"/>
<feature type="region of interest" description="Disordered" evidence="1">
    <location>
        <begin position="2591"/>
        <end position="2883"/>
    </location>
</feature>
<dbReference type="PROSITE" id="PS50297">
    <property type="entry name" value="ANK_REP_REGION"/>
    <property type="match status" value="4"/>
</dbReference>
<feature type="non-terminal residue" evidence="2">
    <location>
        <position position="1"/>
    </location>
</feature>
<feature type="region of interest" description="Disordered" evidence="1">
    <location>
        <begin position="1887"/>
        <end position="1994"/>
    </location>
</feature>
<feature type="compositionally biased region" description="Polar residues" evidence="1">
    <location>
        <begin position="1557"/>
        <end position="1570"/>
    </location>
</feature>
<feature type="region of interest" description="Disordered" evidence="1">
    <location>
        <begin position="1758"/>
        <end position="1870"/>
    </location>
</feature>
<feature type="compositionally biased region" description="Basic and acidic residues" evidence="1">
    <location>
        <begin position="1251"/>
        <end position="1261"/>
    </location>
</feature>
<feature type="compositionally biased region" description="Basic and acidic residues" evidence="1">
    <location>
        <begin position="1887"/>
        <end position="1900"/>
    </location>
</feature>
<dbReference type="EMBL" id="CACRXK020000397">
    <property type="protein sequence ID" value="CAB3981508.1"/>
    <property type="molecule type" value="Genomic_DNA"/>
</dbReference>
<feature type="compositionally biased region" description="Low complexity" evidence="1">
    <location>
        <begin position="2285"/>
        <end position="2301"/>
    </location>
</feature>
<feature type="region of interest" description="Disordered" evidence="1">
    <location>
        <begin position="2085"/>
        <end position="2124"/>
    </location>
</feature>
<evidence type="ECO:0000313" key="2">
    <source>
        <dbReference type="EMBL" id="CAB3981508.1"/>
    </source>
</evidence>
<dbReference type="Proteomes" id="UP001152795">
    <property type="component" value="Unassembled WGS sequence"/>
</dbReference>
<feature type="compositionally biased region" description="Polar residues" evidence="1">
    <location>
        <begin position="2872"/>
        <end position="2883"/>
    </location>
</feature>
<feature type="compositionally biased region" description="Basic and acidic residues" evidence="1">
    <location>
        <begin position="734"/>
        <end position="744"/>
    </location>
</feature>
<dbReference type="InterPro" id="IPR046341">
    <property type="entry name" value="SET_dom_sf"/>
</dbReference>
<dbReference type="InterPro" id="IPR002110">
    <property type="entry name" value="Ankyrin_rpt"/>
</dbReference>
<feature type="region of interest" description="Disordered" evidence="1">
    <location>
        <begin position="765"/>
        <end position="789"/>
    </location>
</feature>
<feature type="region of interest" description="Disordered" evidence="1">
    <location>
        <begin position="904"/>
        <end position="966"/>
    </location>
</feature>
<dbReference type="SUPFAM" id="SSF48403">
    <property type="entry name" value="Ankyrin repeat"/>
    <property type="match status" value="1"/>
</dbReference>
<feature type="compositionally biased region" description="Basic and acidic residues" evidence="1">
    <location>
        <begin position="1830"/>
        <end position="1855"/>
    </location>
</feature>
<feature type="compositionally biased region" description="Polar residues" evidence="1">
    <location>
        <begin position="2554"/>
        <end position="2565"/>
    </location>
</feature>
<feature type="region of interest" description="Disordered" evidence="1">
    <location>
        <begin position="497"/>
        <end position="584"/>
    </location>
</feature>
<dbReference type="Gene3D" id="2.170.270.10">
    <property type="entry name" value="SET domain"/>
    <property type="match status" value="1"/>
</dbReference>
<feature type="compositionally biased region" description="Basic residues" evidence="1">
    <location>
        <begin position="1"/>
        <end position="12"/>
    </location>
</feature>
<feature type="compositionally biased region" description="Polar residues" evidence="1">
    <location>
        <begin position="2591"/>
        <end position="2604"/>
    </location>
</feature>
<dbReference type="PANTHER" id="PTHR46307">
    <property type="entry name" value="G9A, ISOFORM B"/>
    <property type="match status" value="1"/>
</dbReference>
<feature type="region of interest" description="Disordered" evidence="1">
    <location>
        <begin position="2281"/>
        <end position="2308"/>
    </location>
</feature>
<dbReference type="Pfam" id="PF00023">
    <property type="entry name" value="Ank"/>
    <property type="match status" value="1"/>
</dbReference>
<feature type="region of interest" description="Disordered" evidence="1">
    <location>
        <begin position="1540"/>
        <end position="1682"/>
    </location>
</feature>
<evidence type="ECO:0000256" key="1">
    <source>
        <dbReference type="SAM" id="MobiDB-lite"/>
    </source>
</evidence>
<feature type="region of interest" description="Disordered" evidence="1">
    <location>
        <begin position="700"/>
        <end position="744"/>
    </location>
</feature>
<sequence>MMQRTYPKRQKYSLRLPYSPHQNVPSHARTYNSPVHHSGSPRRFLTPENNCLRSYNSPEMRNGDNAVSSPPFYHLSPKYQRTNISDKHPSNRQNNEPYWIENLKHEPSDASHYSPKPTIVSEKYTYSPGQTREPYWADTVGRKANNTSPKLIHVSEKRPTRQTKEPYWMESFEHYELSSHPEDLQEADDFAQPPMVHRELPTSTPQCDRSLSYRFPIQDPQCLRRCVSSLKRKHQETTTHDVKISKLESSESKSTSTKKTECSKEANTQSSSKSCGIPKSNSEGSSQSNSIVATYDGNGNFIVVSKASSTVTTSGNNQTLSSSFLDRFENDPEEDDIELVSFDVQELKVETTCKDKVEEQQSSLIRVESNHGSNDQSSKEIEVEKSKTNIEVLKIDSDDAESLKTCAKVENDETESLSEAESEVFDDIFLKTISKELENDAHWSEEATQPKESGEKNGGADFDYNDDEPSRSEGSISPTFDSTLLRYLDDNIRNRIENRELSSHAKEVGDGDKDQAVGNKGPKPVDDSEESDSTIIFPEAQHERSVLGKTCDELASNGDTKETKNDRDQSGKSSESASSQLCIGSTVEKSDCTVPVAITKVPDSEDPQQRVVEENKKDSCTPVATNIPQSLNMRETKNDGVTIPKISDEKDAETLLQFDQESLFPATVQECASTKIDTDTSLDEMPLSYRQKLSQNFETRDKTLVSTDNHTVEGTGKIPISSMASRETTNGSGSKDKTKTVRETDNFSTNVQGAEASLDQRALSNRMTGSSETIANSEISSREQCQDSENNMPDVAPTLETSTDNDMNVDEAIKFIREKCEGTVKKSVKRFESVVNKPTEAGQEMTTNETDKTSESKEGNKEPQQMMSEEDNSSFDMSNSSIEDNNSAFVPLCERFLQSVKQELHGKEEKSKNGNSQTNEGDNSCGTKDTFSAEKNTANVDISEAVSSDSSKVASSGTTQSQESSTYNMLHSAVLASKMVNLNIPNQSSHDNEDVSSKDTGKVISVMSHIEVARVLVSKILSEKPKPFEESESVSMSKAIEVVEGKIKDPETSMTNVSNNLDSRILREKAKTSKELEVEVCNIDTKAIQISNATEGIKDIGINDPDMPKDLMAGMSKPLGLEKEITLSKRAIEPKGENCNPEDLVDMTTVPIGSIAKNDPDICKTHGLEIHKAYIEIESEVSSSPEEMAVQTSKKNADSDVQNCDRKDAEIESSNTNDIFDPHISKSSEAAVKVSDSLDIEDNNQSQGTYDETHTGSKPDIEIPSQISEATDEGAKHLTKDLQMLENPEISEMAEPVISQNRANSSSNDSLTTKLEAMTSDVEMSTNGNWGLPTPDEQATRGVGPNSIGTEDSERMETDDSDLRIVCNAASGLPDDETPQATENQEKAVVEEISNSPVANSPAYIVTEDETQQATQNQEKAIVGEMSNLPVAKSPASTMTENETQQASQNQDKAVVGEMSNSCVVGSASTMTEDETQQESHNQEKAVMGEMSNLPVANSPASTMTEDETQQVSHNQEKAVVGEMSNSRVANSPACIVTEGETQQESHNQEKAVMDEISNSRVAKSPASTMTEDEAPQASQNQDKAVVGEMSNLRVVGPASTMSESETPQESQNKEKAVMDEISNSRIAKSPASTMTEDEAQQVSHNQEKAVVGEMSNSRVVGPASTMTESETPQQSQNQEKAVMDEISNSLVANSPACIVTEGETQQATQNQDKADVREMSNLLVANSPASTMTEGETPQAIQNQEKAVVGEMSNLRVANSSASTMTEDETQQASQNQEKAIVGEMSNLLVGPATTTIQDETPQVSEEEKQADVEGNESSKSDSSGPEAVKVHSNSDADHAKVDVDVDVEHKNISKSDSSGAEVLKSKVHSNSDAIDCISFIEDKIPQVSKEKEDVEHKNNSTSDSSDTVVPKRKFDKDTSKPTVKSRDDNDDTVAVRSSEDNDDPVKSNDNGDDTVKRNNGTFDEVIVLAEQQETSNELKIPEQQKNNDSTMEEDLTVPVEIKLEENLTSPDESKLENDSFVRNESNHDDLLVSKLDKVNDQDIDMMKKMISKLLVPDENFSFFLEKYVELNDKVDKINGAADFDYNDNGPSRSEGTGLTASVPPSPDSVMTDSENSSASSEDAYVQSLIARARQLSDMDLSSLESSDIEMGMPPDLSGIQEGSMDTELTNDCALNKASQKCNPEMDSTRNESSDIVMAVLSHPPETHETDVPHNELAKDLVSKKAGEKSDTEMDKTSNQSSVIETYNKTGTHELTKDLDLIHEDFISLSKELKQRHETLVCNSSTQERQTTRTSVNQSRVSRRVSIKERKEVSKNIKEVYKNGTDLSKYGKGLSKNNNETSISNQELSINNKTPRKRGRPPKRSYQMLVQKPDNQEDVSAKKPERRSPRQEDVSAKKPKRRSPRQILCSRAIPYRRDMFKTFNLGRSKDSIKLEKNFREKDGETFELNVDQVIDIVDVCGDVDDFHLKLDDASEEDHWSPDQLYNFLGCPSNEKTLPQNSLGSSISLQTTSLPASSTKPIGEAVIINRTNSGTRGETTLKERTPRGSLPQGIDNSVAGNSSQGGALPNQLGKSLTIPRIMMGATPNKSIAETSSLKSSLADQTCNPPSSSTTPRRSTCATSLREESPASDTIPLCSLGASNNVDRNENESSKSLAEESSMSDLHDDRSSTRSEVCVSLGTAKPDEGRLTGSMSSEMTRDKSLPENMRLSISEVPSASTSNGLHTSLGSSKPSERSQSLDGSDENLVPTSADFCSSNGSSLPTSPLSQNMEDISSSTGYSSTSTAIMDSQESSIESNERHDTGESLKITLISETDPNTGKTNWTQSPGKLTESAKKEPCTGYGLRPSKTRKTKHPSPTPTDPHAKRRRITTTDPRVGTQSPQALHHLAKRPLEKYIRNVEKVYRTSDKNPKKGSLSIAMNDHVSKTASQDQEGDYLKLGDTDVMYEIVKKACDESKFKRSRPSPRSLYFAAKQGNVLQVLVLAAGCNVNATIPQEKHKTAMHSAAGAGHAHVLRLLCMIGGNLSCLDTNLQTPLFDAVENQQTQVVKYLISQDVNLNLKDSQGMTVLHVAAQKSNLEIINLLMDTRKMSVNEQDSGGWTALMWTAEGKRTDVAKCLLKWGADVNILDSEQNTCLHWAALAGGTEIMDLLLESNVHIDARNMFGATALHISAREKKLPNLKTLEKYRPNMEIRNAEGKKALELVPHNSRCYRQLEKMEMLMSFAMCTLKQRLISRDISRGQEKRPIPCINEVDDENLPDDFVYVSNNLESKSEGFDRSTT</sequence>
<dbReference type="PROSITE" id="PS50088">
    <property type="entry name" value="ANK_REPEAT"/>
    <property type="match status" value="5"/>
</dbReference>
<feature type="region of interest" description="Disordered" evidence="1">
    <location>
        <begin position="2531"/>
        <end position="2572"/>
    </location>
</feature>
<feature type="compositionally biased region" description="Basic and acidic residues" evidence="1">
    <location>
        <begin position="540"/>
        <end position="552"/>
    </location>
</feature>
<dbReference type="SMART" id="SM00248">
    <property type="entry name" value="ANK"/>
    <property type="match status" value="7"/>
</dbReference>
<feature type="compositionally biased region" description="Basic and acidic residues" evidence="1">
    <location>
        <begin position="497"/>
        <end position="515"/>
    </location>
</feature>
<feature type="compositionally biased region" description="Polar residues" evidence="1">
    <location>
        <begin position="1973"/>
        <end position="1991"/>
    </location>
</feature>
<feature type="region of interest" description="Disordered" evidence="1">
    <location>
        <begin position="1494"/>
        <end position="1516"/>
    </location>
</feature>
<feature type="compositionally biased region" description="Low complexity" evidence="1">
    <location>
        <begin position="2114"/>
        <end position="2124"/>
    </location>
</feature>
<feature type="compositionally biased region" description="Polar residues" evidence="1">
    <location>
        <begin position="1794"/>
        <end position="1805"/>
    </location>
</feature>
<feature type="compositionally biased region" description="Polar residues" evidence="1">
    <location>
        <begin position="874"/>
        <end position="883"/>
    </location>
</feature>
<gene>
    <name evidence="2" type="ORF">PACLA_8A087314</name>
</gene>
<feature type="compositionally biased region" description="Low complexity" evidence="1">
    <location>
        <begin position="2605"/>
        <end position="2623"/>
    </location>
</feature>
<feature type="compositionally biased region" description="Polar residues" evidence="1">
    <location>
        <begin position="2786"/>
        <end position="2796"/>
    </location>
</feature>
<feature type="region of interest" description="Disordered" evidence="1">
    <location>
        <begin position="1211"/>
        <end position="1262"/>
    </location>
</feature>
<feature type="region of interest" description="Disordered" evidence="1">
    <location>
        <begin position="836"/>
        <end position="883"/>
    </location>
</feature>
<feature type="compositionally biased region" description="Low complexity" evidence="1">
    <location>
        <begin position="2653"/>
        <end position="2663"/>
    </location>
</feature>
<feature type="compositionally biased region" description="Polar residues" evidence="1">
    <location>
        <begin position="765"/>
        <end position="779"/>
    </location>
</feature>
<feature type="compositionally biased region" description="Polar residues" evidence="1">
    <location>
        <begin position="1655"/>
        <end position="1680"/>
    </location>
</feature>
<feature type="region of interest" description="Disordered" evidence="1">
    <location>
        <begin position="1"/>
        <end position="47"/>
    </location>
</feature>
<feature type="compositionally biased region" description="Low complexity" evidence="1">
    <location>
        <begin position="943"/>
        <end position="966"/>
    </location>
</feature>
<dbReference type="GO" id="GO:0000122">
    <property type="term" value="P:negative regulation of transcription by RNA polymerase II"/>
    <property type="evidence" value="ECO:0007669"/>
    <property type="project" value="TreeGrafter"/>
</dbReference>
<dbReference type="Pfam" id="PF12796">
    <property type="entry name" value="Ank_2"/>
    <property type="match status" value="1"/>
</dbReference>
<feature type="region of interest" description="Disordered" evidence="1">
    <location>
        <begin position="601"/>
        <end position="639"/>
    </location>
</feature>
<feature type="compositionally biased region" description="Basic and acidic residues" evidence="1">
    <location>
        <begin position="1939"/>
        <end position="1948"/>
    </location>
</feature>
<dbReference type="Gene3D" id="1.25.40.20">
    <property type="entry name" value="Ankyrin repeat-containing domain"/>
    <property type="match status" value="1"/>
</dbReference>
<feature type="region of interest" description="Disordered" evidence="1">
    <location>
        <begin position="1432"/>
        <end position="1455"/>
    </location>
</feature>
<feature type="region of interest" description="Disordered" evidence="1">
    <location>
        <begin position="2327"/>
        <end position="2408"/>
    </location>
</feature>
<accession>A0A6S7FPK2</accession>
<feature type="compositionally biased region" description="Polar residues" evidence="1">
    <location>
        <begin position="1600"/>
        <end position="1611"/>
    </location>
</feature>
<reference evidence="2" key="1">
    <citation type="submission" date="2020-04" db="EMBL/GenBank/DDBJ databases">
        <authorList>
            <person name="Alioto T."/>
            <person name="Alioto T."/>
            <person name="Gomez Garrido J."/>
        </authorList>
    </citation>
    <scope>NUCLEOTIDE SEQUENCE</scope>
    <source>
        <strain evidence="2">A484AB</strain>
    </source>
</reference>
<keyword evidence="3" id="KW-1185">Reference proteome</keyword>
<dbReference type="GO" id="GO:0005634">
    <property type="term" value="C:nucleus"/>
    <property type="evidence" value="ECO:0007669"/>
    <property type="project" value="TreeGrafter"/>
</dbReference>
<feature type="region of interest" description="Disordered" evidence="1">
    <location>
        <begin position="2905"/>
        <end position="2932"/>
    </location>
</feature>
<feature type="compositionally biased region" description="Polar residues" evidence="1">
    <location>
        <begin position="622"/>
        <end position="633"/>
    </location>
</feature>
<feature type="region of interest" description="Disordered" evidence="1">
    <location>
        <begin position="1324"/>
        <end position="1362"/>
    </location>
</feature>
<dbReference type="OrthoDB" id="616263at2759"/>
<feature type="region of interest" description="Disordered" evidence="1">
    <location>
        <begin position="233"/>
        <end position="291"/>
    </location>
</feature>
<feature type="compositionally biased region" description="Polar residues" evidence="1">
    <location>
        <begin position="1758"/>
        <end position="1779"/>
    </location>
</feature>
<dbReference type="PANTHER" id="PTHR46307:SF4">
    <property type="entry name" value="G9A, ISOFORM B"/>
    <property type="match status" value="1"/>
</dbReference>
<dbReference type="InterPro" id="IPR036770">
    <property type="entry name" value="Ankyrin_rpt-contain_sf"/>
</dbReference>
<dbReference type="GO" id="GO:0000785">
    <property type="term" value="C:chromatin"/>
    <property type="evidence" value="ECO:0007669"/>
    <property type="project" value="TreeGrafter"/>
</dbReference>
<feature type="compositionally biased region" description="Basic and acidic residues" evidence="1">
    <location>
        <begin position="2380"/>
        <end position="2397"/>
    </location>
</feature>
<organism evidence="2 3">
    <name type="scientific">Paramuricea clavata</name>
    <name type="common">Red gorgonian</name>
    <name type="synonym">Violescent sea-whip</name>
    <dbReference type="NCBI Taxonomy" id="317549"/>
    <lineage>
        <taxon>Eukaryota</taxon>
        <taxon>Metazoa</taxon>
        <taxon>Cnidaria</taxon>
        <taxon>Anthozoa</taxon>
        <taxon>Octocorallia</taxon>
        <taxon>Malacalcyonacea</taxon>
        <taxon>Plexauridae</taxon>
        <taxon>Paramuricea</taxon>
    </lineage>
</organism>
<feature type="compositionally biased region" description="Basic and acidic residues" evidence="1">
    <location>
        <begin position="439"/>
        <end position="455"/>
    </location>
</feature>